<reference evidence="19 20" key="1">
    <citation type="submission" date="2020-06" db="EMBL/GenBank/DDBJ databases">
        <title>Actinomadura xiongansis sp. nov., isolated from soil of Baiyangdian.</title>
        <authorList>
            <person name="Zhang X."/>
        </authorList>
    </citation>
    <scope>NUCLEOTIDE SEQUENCE [LARGE SCALE GENOMIC DNA]</scope>
    <source>
        <strain evidence="19 20">HBUM206468</strain>
    </source>
</reference>
<dbReference type="InterPro" id="IPR003856">
    <property type="entry name" value="LPS_length_determ_N"/>
</dbReference>
<evidence type="ECO:0000256" key="11">
    <source>
        <dbReference type="ARBA" id="ARBA00022989"/>
    </source>
</evidence>
<dbReference type="PANTHER" id="PTHR32309:SF31">
    <property type="entry name" value="CAPSULAR EXOPOLYSACCHARIDE FAMILY"/>
    <property type="match status" value="1"/>
</dbReference>
<dbReference type="InterPro" id="IPR027417">
    <property type="entry name" value="P-loop_NTPase"/>
</dbReference>
<dbReference type="Pfam" id="PF02706">
    <property type="entry name" value="Wzz"/>
    <property type="match status" value="1"/>
</dbReference>
<keyword evidence="13" id="KW-0829">Tyrosine-protein kinase</keyword>
<keyword evidence="6 19" id="KW-0808">Transferase</keyword>
<keyword evidence="5" id="KW-0997">Cell inner membrane</keyword>
<dbReference type="PANTHER" id="PTHR32309">
    <property type="entry name" value="TYROSINE-PROTEIN KINASE"/>
    <property type="match status" value="1"/>
</dbReference>
<accession>A0ABR7LJI5</accession>
<evidence type="ECO:0000256" key="9">
    <source>
        <dbReference type="ARBA" id="ARBA00022777"/>
    </source>
</evidence>
<evidence type="ECO:0000259" key="18">
    <source>
        <dbReference type="Pfam" id="PF13807"/>
    </source>
</evidence>
<dbReference type="InterPro" id="IPR050445">
    <property type="entry name" value="Bact_polysacc_biosynth/exp"/>
</dbReference>
<dbReference type="EMBL" id="JABVEC010000002">
    <property type="protein sequence ID" value="MBC6464936.1"/>
    <property type="molecule type" value="Genomic_DNA"/>
</dbReference>
<keyword evidence="12 15" id="KW-0472">Membrane</keyword>
<evidence type="ECO:0000256" key="10">
    <source>
        <dbReference type="ARBA" id="ARBA00022840"/>
    </source>
</evidence>
<feature type="transmembrane region" description="Helical" evidence="15">
    <location>
        <begin position="12"/>
        <end position="33"/>
    </location>
</feature>
<dbReference type="RefSeq" id="WP_187241894.1">
    <property type="nucleotide sequence ID" value="NZ_BAAAOK010000008.1"/>
</dbReference>
<gene>
    <name evidence="19" type="ORF">HKK74_05410</name>
</gene>
<dbReference type="CDD" id="cd05387">
    <property type="entry name" value="BY-kinase"/>
    <property type="match status" value="1"/>
</dbReference>
<keyword evidence="4" id="KW-1003">Cell membrane</keyword>
<keyword evidence="20" id="KW-1185">Reference proteome</keyword>
<dbReference type="Pfam" id="PF13614">
    <property type="entry name" value="AAA_31"/>
    <property type="match status" value="1"/>
</dbReference>
<evidence type="ECO:0000313" key="20">
    <source>
        <dbReference type="Proteomes" id="UP000805614"/>
    </source>
</evidence>
<dbReference type="InterPro" id="IPR025669">
    <property type="entry name" value="AAA_dom"/>
</dbReference>
<evidence type="ECO:0000256" key="15">
    <source>
        <dbReference type="SAM" id="Phobius"/>
    </source>
</evidence>
<evidence type="ECO:0000256" key="2">
    <source>
        <dbReference type="ARBA" id="ARBA00006683"/>
    </source>
</evidence>
<comment type="similarity">
    <text evidence="3">Belongs to the etk/wzc family.</text>
</comment>
<evidence type="ECO:0000256" key="13">
    <source>
        <dbReference type="ARBA" id="ARBA00023137"/>
    </source>
</evidence>
<dbReference type="InterPro" id="IPR032807">
    <property type="entry name" value="GNVR"/>
</dbReference>
<dbReference type="SUPFAM" id="SSF52540">
    <property type="entry name" value="P-loop containing nucleoside triphosphate hydrolases"/>
    <property type="match status" value="1"/>
</dbReference>
<evidence type="ECO:0000259" key="16">
    <source>
        <dbReference type="Pfam" id="PF02706"/>
    </source>
</evidence>
<evidence type="ECO:0000256" key="14">
    <source>
        <dbReference type="ARBA" id="ARBA00053015"/>
    </source>
</evidence>
<feature type="domain" description="AAA" evidence="17">
    <location>
        <begin position="275"/>
        <end position="391"/>
    </location>
</feature>
<sequence length="458" mass="48525">MEFIKYLRLLRRHWLLIAVSVVLSGGVAMVVTMRQTPQYQASITMFVSAADRTTNSSSAYQASLLSQERVKSYANLLKSERVARKLATTLGGGLSAAGLQARISAEAIPETVLLRAMVVDESPERAKSIADALGVEFGALVQELERPPGDARPLVKVTVVDNAQVPASPVSPQPLLNLMLGLLVGFGIGVGGSLLREDADSSVKSGGDLRHITGGAVLGTIGYDGAVSKRPLVGDGAMHTPRAEAFRFLRANLQFVDVDEPVRLVVVTSALPKEGRTLTTCDLAVALAQAGRRVIVIDADLRKPRVARYLGVDGAAGLTSVLVGHAALDDALQQWRDLPLLVLPSGPIPPNPGELLGSHHMHQLLEEVRDRADLVLIDTPPLLPVADATVLARNCDGAVMIARHGRTQADELRSGVERLRAADVRLLGSVLNMAPAKSGLGYGYAGEFEGSANGVKAR</sequence>
<name>A0ABR7LJI5_9ACTN</name>
<dbReference type="InterPro" id="IPR005702">
    <property type="entry name" value="Wzc-like_C"/>
</dbReference>
<evidence type="ECO:0000256" key="5">
    <source>
        <dbReference type="ARBA" id="ARBA00022519"/>
    </source>
</evidence>
<keyword evidence="8" id="KW-0547">Nucleotide-binding</keyword>
<keyword evidence="7 15" id="KW-0812">Transmembrane</keyword>
<keyword evidence="10" id="KW-0067">ATP-binding</keyword>
<feature type="domain" description="Tyrosine-protein kinase G-rich" evidence="18">
    <location>
        <begin position="156"/>
        <end position="197"/>
    </location>
</feature>
<proteinExistence type="inferred from homology"/>
<evidence type="ECO:0000256" key="3">
    <source>
        <dbReference type="ARBA" id="ARBA00008883"/>
    </source>
</evidence>
<keyword evidence="9" id="KW-0418">Kinase</keyword>
<organism evidence="19 20">
    <name type="scientific">Actinomadura alba</name>
    <dbReference type="NCBI Taxonomy" id="406431"/>
    <lineage>
        <taxon>Bacteria</taxon>
        <taxon>Bacillati</taxon>
        <taxon>Actinomycetota</taxon>
        <taxon>Actinomycetes</taxon>
        <taxon>Streptosporangiales</taxon>
        <taxon>Thermomonosporaceae</taxon>
        <taxon>Actinomadura</taxon>
    </lineage>
</organism>
<evidence type="ECO:0000256" key="4">
    <source>
        <dbReference type="ARBA" id="ARBA00022475"/>
    </source>
</evidence>
<dbReference type="EC" id="2.7.10.2" evidence="19"/>
<evidence type="ECO:0000256" key="12">
    <source>
        <dbReference type="ARBA" id="ARBA00023136"/>
    </source>
</evidence>
<evidence type="ECO:0000256" key="8">
    <source>
        <dbReference type="ARBA" id="ARBA00022741"/>
    </source>
</evidence>
<dbReference type="Pfam" id="PF13807">
    <property type="entry name" value="GNVR"/>
    <property type="match status" value="1"/>
</dbReference>
<evidence type="ECO:0000313" key="19">
    <source>
        <dbReference type="EMBL" id="MBC6464936.1"/>
    </source>
</evidence>
<dbReference type="NCBIfam" id="TIGR01007">
    <property type="entry name" value="eps_fam"/>
    <property type="match status" value="1"/>
</dbReference>
<comment type="catalytic activity">
    <reaction evidence="14">
        <text>L-tyrosyl-[protein] + ATP = O-phospho-L-tyrosyl-[protein] + ADP + H(+)</text>
        <dbReference type="Rhea" id="RHEA:10596"/>
        <dbReference type="Rhea" id="RHEA-COMP:10136"/>
        <dbReference type="Rhea" id="RHEA-COMP:20101"/>
        <dbReference type="ChEBI" id="CHEBI:15378"/>
        <dbReference type="ChEBI" id="CHEBI:30616"/>
        <dbReference type="ChEBI" id="CHEBI:46858"/>
        <dbReference type="ChEBI" id="CHEBI:61978"/>
        <dbReference type="ChEBI" id="CHEBI:456216"/>
    </reaction>
</comment>
<comment type="subcellular location">
    <subcellularLocation>
        <location evidence="1">Cell inner membrane</location>
        <topology evidence="1">Multi-pass membrane protein</topology>
    </subcellularLocation>
</comment>
<evidence type="ECO:0000256" key="6">
    <source>
        <dbReference type="ARBA" id="ARBA00022679"/>
    </source>
</evidence>
<comment type="similarity">
    <text evidence="2">Belongs to the CpsC/CapA family.</text>
</comment>
<dbReference type="Proteomes" id="UP000805614">
    <property type="component" value="Unassembled WGS sequence"/>
</dbReference>
<evidence type="ECO:0000259" key="17">
    <source>
        <dbReference type="Pfam" id="PF13614"/>
    </source>
</evidence>
<keyword evidence="11 15" id="KW-1133">Transmembrane helix</keyword>
<feature type="domain" description="Polysaccharide chain length determinant N-terminal" evidence="16">
    <location>
        <begin position="2"/>
        <end position="88"/>
    </location>
</feature>
<dbReference type="Gene3D" id="3.40.50.300">
    <property type="entry name" value="P-loop containing nucleotide triphosphate hydrolases"/>
    <property type="match status" value="1"/>
</dbReference>
<dbReference type="GO" id="GO:0004715">
    <property type="term" value="F:non-membrane spanning protein tyrosine kinase activity"/>
    <property type="evidence" value="ECO:0007669"/>
    <property type="project" value="UniProtKB-EC"/>
</dbReference>
<evidence type="ECO:0000256" key="7">
    <source>
        <dbReference type="ARBA" id="ARBA00022692"/>
    </source>
</evidence>
<comment type="caution">
    <text evidence="19">The sequence shown here is derived from an EMBL/GenBank/DDBJ whole genome shotgun (WGS) entry which is preliminary data.</text>
</comment>
<evidence type="ECO:0000256" key="1">
    <source>
        <dbReference type="ARBA" id="ARBA00004429"/>
    </source>
</evidence>
<protein>
    <submittedName>
        <fullName evidence="19">Polysaccharide biosynthesis tyrosine autokinase</fullName>
        <ecNumber evidence="19">2.7.10.2</ecNumber>
    </submittedName>
</protein>